<evidence type="ECO:0000313" key="2">
    <source>
        <dbReference type="Proteomes" id="UP000291116"/>
    </source>
</evidence>
<name>A0A448Z3T7_9STRA</name>
<dbReference type="Proteomes" id="UP000291116">
    <property type="component" value="Unassembled WGS sequence"/>
</dbReference>
<accession>A0A448Z3T7</accession>
<dbReference type="EMBL" id="CAACVS010000098">
    <property type="protein sequence ID" value="VEU36660.1"/>
    <property type="molecule type" value="Genomic_DNA"/>
</dbReference>
<evidence type="ECO:0000313" key="1">
    <source>
        <dbReference type="EMBL" id="VEU36660.1"/>
    </source>
</evidence>
<proteinExistence type="predicted"/>
<gene>
    <name evidence="1" type="ORF">PSNMU_V1.4_AUG-EV-PASAV3_0034280</name>
</gene>
<sequence>MPGQPNTSSFGYGINLEVTAKAIRRNITSGRKQTRLASSDVDTSSPMANSIINICNWKTTASIARTPILRIAAACELNDSE</sequence>
<keyword evidence="2" id="KW-1185">Reference proteome</keyword>
<reference evidence="1 2" key="1">
    <citation type="submission" date="2019-01" db="EMBL/GenBank/DDBJ databases">
        <authorList>
            <person name="Ferrante I. M."/>
        </authorList>
    </citation>
    <scope>NUCLEOTIDE SEQUENCE [LARGE SCALE GENOMIC DNA]</scope>
    <source>
        <strain evidence="1 2">B856</strain>
    </source>
</reference>
<organism evidence="1 2">
    <name type="scientific">Pseudo-nitzschia multistriata</name>
    <dbReference type="NCBI Taxonomy" id="183589"/>
    <lineage>
        <taxon>Eukaryota</taxon>
        <taxon>Sar</taxon>
        <taxon>Stramenopiles</taxon>
        <taxon>Ochrophyta</taxon>
        <taxon>Bacillariophyta</taxon>
        <taxon>Bacillariophyceae</taxon>
        <taxon>Bacillariophycidae</taxon>
        <taxon>Bacillariales</taxon>
        <taxon>Bacillariaceae</taxon>
        <taxon>Pseudo-nitzschia</taxon>
    </lineage>
</organism>
<dbReference type="AlphaFoldDB" id="A0A448Z3T7"/>
<protein>
    <submittedName>
        <fullName evidence="1">Uncharacterized protein</fullName>
    </submittedName>
</protein>